<feature type="coiled-coil region" evidence="1">
    <location>
        <begin position="256"/>
        <end position="283"/>
    </location>
</feature>
<reference evidence="2 3" key="1">
    <citation type="submission" date="2021-08" db="EMBL/GenBank/DDBJ databases">
        <title>Draft Genome Sequence of Phanerochaete sordida strain YK-624.</title>
        <authorList>
            <person name="Mori T."/>
            <person name="Dohra H."/>
            <person name="Suzuki T."/>
            <person name="Kawagishi H."/>
            <person name="Hirai H."/>
        </authorList>
    </citation>
    <scope>NUCLEOTIDE SEQUENCE [LARGE SCALE GENOMIC DNA]</scope>
    <source>
        <strain evidence="2 3">YK-624</strain>
    </source>
</reference>
<keyword evidence="3" id="KW-1185">Reference proteome</keyword>
<gene>
    <name evidence="2" type="ORF">PsYK624_154460</name>
</gene>
<dbReference type="Proteomes" id="UP000703269">
    <property type="component" value="Unassembled WGS sequence"/>
</dbReference>
<dbReference type="EMBL" id="BPQB01000103">
    <property type="protein sequence ID" value="GJE99197.1"/>
    <property type="molecule type" value="Genomic_DNA"/>
</dbReference>
<evidence type="ECO:0000256" key="1">
    <source>
        <dbReference type="SAM" id="Coils"/>
    </source>
</evidence>
<accession>A0A9P3GP92</accession>
<comment type="caution">
    <text evidence="2">The sequence shown here is derived from an EMBL/GenBank/DDBJ whole genome shotgun (WGS) entry which is preliminary data.</text>
</comment>
<evidence type="ECO:0000313" key="2">
    <source>
        <dbReference type="EMBL" id="GJE99197.1"/>
    </source>
</evidence>
<keyword evidence="1" id="KW-0175">Coiled coil</keyword>
<organism evidence="2 3">
    <name type="scientific">Phanerochaete sordida</name>
    <dbReference type="NCBI Taxonomy" id="48140"/>
    <lineage>
        <taxon>Eukaryota</taxon>
        <taxon>Fungi</taxon>
        <taxon>Dikarya</taxon>
        <taxon>Basidiomycota</taxon>
        <taxon>Agaricomycotina</taxon>
        <taxon>Agaricomycetes</taxon>
        <taxon>Polyporales</taxon>
        <taxon>Phanerochaetaceae</taxon>
        <taxon>Phanerochaete</taxon>
    </lineage>
</organism>
<evidence type="ECO:0000313" key="3">
    <source>
        <dbReference type="Proteomes" id="UP000703269"/>
    </source>
</evidence>
<sequence>MLPHEHNHDASVLFWEHFSAGYAAPPAYLVSDTAQQLPLSDVWVTSNGLGDLGSQATLRTGSVHICLAPKKFNVSVWAGDHWDDWAMGLATHGPGVAHPLLPGLVLTCTADGAPAWIERERAAKHNTAVRAAAFREPPSGHASDAARLVVDYVGRIIYEWYTAMLCASEDVPRTPDARRMKAHAKAFLPHTAAVRARVAASALTKTLAEKDAHLREMFHHVCTLQKEVAYLRAIEAGLRAKVDVFQAGQDRAMVAAELLDADLEKANSEKEKLLQELEGWRSFGLLWYES</sequence>
<proteinExistence type="predicted"/>
<dbReference type="AlphaFoldDB" id="A0A9P3GP92"/>
<name>A0A9P3GP92_9APHY</name>
<protein>
    <submittedName>
        <fullName evidence="2">Uncharacterized protein</fullName>
    </submittedName>
</protein>